<accession>M7B508</accession>
<comment type="similarity">
    <text evidence="1">Belongs to the STXBP/unc-18/SEC1 family.</text>
</comment>
<gene>
    <name evidence="4" type="ORF">UY3_10662</name>
</gene>
<evidence type="ECO:0000313" key="5">
    <source>
        <dbReference type="Proteomes" id="UP000031443"/>
    </source>
</evidence>
<dbReference type="GO" id="GO:0016192">
    <property type="term" value="P:vesicle-mediated transport"/>
    <property type="evidence" value="ECO:0007669"/>
    <property type="project" value="InterPro"/>
</dbReference>
<reference evidence="5" key="1">
    <citation type="journal article" date="2013" name="Nat. Genet.">
        <title>The draft genomes of soft-shell turtle and green sea turtle yield insights into the development and evolution of the turtle-specific body plan.</title>
        <authorList>
            <person name="Wang Z."/>
            <person name="Pascual-Anaya J."/>
            <person name="Zadissa A."/>
            <person name="Li W."/>
            <person name="Niimura Y."/>
            <person name="Huang Z."/>
            <person name="Li C."/>
            <person name="White S."/>
            <person name="Xiong Z."/>
            <person name="Fang D."/>
            <person name="Wang B."/>
            <person name="Ming Y."/>
            <person name="Chen Y."/>
            <person name="Zheng Y."/>
            <person name="Kuraku S."/>
            <person name="Pignatelli M."/>
            <person name="Herrero J."/>
            <person name="Beal K."/>
            <person name="Nozawa M."/>
            <person name="Li Q."/>
            <person name="Wang J."/>
            <person name="Zhang H."/>
            <person name="Yu L."/>
            <person name="Shigenobu S."/>
            <person name="Wang J."/>
            <person name="Liu J."/>
            <person name="Flicek P."/>
            <person name="Searle S."/>
            <person name="Wang J."/>
            <person name="Kuratani S."/>
            <person name="Yin Y."/>
            <person name="Aken B."/>
            <person name="Zhang G."/>
            <person name="Irie N."/>
        </authorList>
    </citation>
    <scope>NUCLEOTIDE SEQUENCE [LARGE SCALE GENOMIC DNA]</scope>
</reference>
<dbReference type="InterPro" id="IPR001619">
    <property type="entry name" value="Sec1-like"/>
</dbReference>
<dbReference type="AlphaFoldDB" id="M7B508"/>
<dbReference type="InterPro" id="IPR043127">
    <property type="entry name" value="Sec-1-like_dom3a"/>
</dbReference>
<evidence type="ECO:0000313" key="4">
    <source>
        <dbReference type="EMBL" id="EMP32204.1"/>
    </source>
</evidence>
<name>M7B508_CHEMY</name>
<protein>
    <submittedName>
        <fullName evidence="4">Sec1 family domain-containing protein 1</fullName>
    </submittedName>
</protein>
<keyword evidence="2" id="KW-0813">Transport</keyword>
<evidence type="ECO:0000256" key="3">
    <source>
        <dbReference type="SAM" id="MobiDB-lite"/>
    </source>
</evidence>
<feature type="region of interest" description="Disordered" evidence="3">
    <location>
        <begin position="1"/>
        <end position="35"/>
    </location>
</feature>
<dbReference type="PANTHER" id="PTHR11679">
    <property type="entry name" value="VESICLE PROTEIN SORTING-ASSOCIATED"/>
    <property type="match status" value="1"/>
</dbReference>
<dbReference type="Gene3D" id="3.90.830.10">
    <property type="entry name" value="Syntaxin Binding Protein 1, Chain A, domain 2"/>
    <property type="match status" value="1"/>
</dbReference>
<dbReference type="STRING" id="8469.M7B508"/>
<evidence type="ECO:0000256" key="1">
    <source>
        <dbReference type="ARBA" id="ARBA00009884"/>
    </source>
</evidence>
<dbReference type="EMBL" id="KB541796">
    <property type="protein sequence ID" value="EMP32204.1"/>
    <property type="molecule type" value="Genomic_DNA"/>
</dbReference>
<keyword evidence="5" id="KW-1185">Reference proteome</keyword>
<evidence type="ECO:0000256" key="2">
    <source>
        <dbReference type="ARBA" id="ARBA00022927"/>
    </source>
</evidence>
<dbReference type="Gene3D" id="1.10.287.3160">
    <property type="match status" value="1"/>
</dbReference>
<sequence length="403" mass="45444">MDFHLNRVNLEESSGMENSPAGARPKKKNKKSYDLTPADKFWQKHKGSPFPEVAESVQQELESYRAQEDEVKRLKSIMGIEGEDEGAISMLSDNTAKLTSAVSSLPELLEKKRLIDLHTNVATAVLEHIKARKLDVYFEYEEKIMSKSTLDKSLLDMISDPDVLDPVPKPPLPLVANPQKSPEVEHPQGHFSKKERAFAKMASAPTSYGNATAKPLGIINYQALMAKYNFLKHTKFAEFIDSLLQQDRAHFQALIDEDKLIAKTPLQSTVNATDISSRAMTAAIFMHRESWLHESKFPREVQNTIKDLSFDELQVFNQKTGKSSSISSRTQELPSAHWGYTCLPLRGSFTAHHLDLDIWLSSFSTRSPVNHHTTGRGFKRSISAHPLQQAIHLNLILPAQHYF</sequence>
<keyword evidence="2" id="KW-0653">Protein transport</keyword>
<dbReference type="GO" id="GO:0015031">
    <property type="term" value="P:protein transport"/>
    <property type="evidence" value="ECO:0007669"/>
    <property type="project" value="UniProtKB-KW"/>
</dbReference>
<dbReference type="Pfam" id="PF00995">
    <property type="entry name" value="Sec1"/>
    <property type="match status" value="1"/>
</dbReference>
<organism evidence="4 5">
    <name type="scientific">Chelonia mydas</name>
    <name type="common">Green sea-turtle</name>
    <name type="synonym">Chelonia agassizi</name>
    <dbReference type="NCBI Taxonomy" id="8469"/>
    <lineage>
        <taxon>Eukaryota</taxon>
        <taxon>Metazoa</taxon>
        <taxon>Chordata</taxon>
        <taxon>Craniata</taxon>
        <taxon>Vertebrata</taxon>
        <taxon>Euteleostomi</taxon>
        <taxon>Archelosauria</taxon>
        <taxon>Testudinata</taxon>
        <taxon>Testudines</taxon>
        <taxon>Cryptodira</taxon>
        <taxon>Durocryptodira</taxon>
        <taxon>Americhelydia</taxon>
        <taxon>Chelonioidea</taxon>
        <taxon>Cheloniidae</taxon>
        <taxon>Chelonia</taxon>
    </lineage>
</organism>
<proteinExistence type="inferred from homology"/>
<dbReference type="SUPFAM" id="SSF56815">
    <property type="entry name" value="Sec1/munc18-like (SM) proteins"/>
    <property type="match status" value="1"/>
</dbReference>
<dbReference type="InterPro" id="IPR036045">
    <property type="entry name" value="Sec1-like_sf"/>
</dbReference>
<dbReference type="Proteomes" id="UP000031443">
    <property type="component" value="Unassembled WGS sequence"/>
</dbReference>